<evidence type="ECO:0000313" key="9">
    <source>
        <dbReference type="EMBL" id="MFB9230211.1"/>
    </source>
</evidence>
<dbReference type="InterPro" id="IPR006143">
    <property type="entry name" value="RND_pump_MFP"/>
</dbReference>
<dbReference type="RefSeq" id="WP_213888485.1">
    <property type="nucleotide sequence ID" value="NZ_JAGFNU010000004.1"/>
</dbReference>
<evidence type="ECO:0000259" key="7">
    <source>
        <dbReference type="Pfam" id="PF25944"/>
    </source>
</evidence>
<feature type="coiled-coil region" evidence="3">
    <location>
        <begin position="136"/>
        <end position="166"/>
    </location>
</feature>
<dbReference type="Pfam" id="PF25917">
    <property type="entry name" value="BSH_RND"/>
    <property type="match status" value="1"/>
</dbReference>
<dbReference type="PANTHER" id="PTHR30158">
    <property type="entry name" value="ACRA/E-RELATED COMPONENT OF DRUG EFFLUX TRANSPORTER"/>
    <property type="match status" value="1"/>
</dbReference>
<dbReference type="Pfam" id="PF25967">
    <property type="entry name" value="RND-MFP_C"/>
    <property type="match status" value="1"/>
</dbReference>
<dbReference type="EMBL" id="JBHMEA010000006">
    <property type="protein sequence ID" value="MFB9230211.1"/>
    <property type="molecule type" value="Genomic_DNA"/>
</dbReference>
<organism evidence="9 10">
    <name type="scientific">Pseudohalocynthiibacter aestuariivivens</name>
    <dbReference type="NCBI Taxonomy" id="1591409"/>
    <lineage>
        <taxon>Bacteria</taxon>
        <taxon>Pseudomonadati</taxon>
        <taxon>Pseudomonadota</taxon>
        <taxon>Alphaproteobacteria</taxon>
        <taxon>Rhodobacterales</taxon>
        <taxon>Paracoccaceae</taxon>
        <taxon>Pseudohalocynthiibacter</taxon>
    </lineage>
</organism>
<evidence type="ECO:0000313" key="10">
    <source>
        <dbReference type="Proteomes" id="UP001589683"/>
    </source>
</evidence>
<dbReference type="Gene3D" id="1.10.287.470">
    <property type="entry name" value="Helix hairpin bin"/>
    <property type="match status" value="1"/>
</dbReference>
<evidence type="ECO:0000256" key="3">
    <source>
        <dbReference type="SAM" id="Coils"/>
    </source>
</evidence>
<dbReference type="Proteomes" id="UP001589683">
    <property type="component" value="Unassembled WGS sequence"/>
</dbReference>
<evidence type="ECO:0000259" key="6">
    <source>
        <dbReference type="Pfam" id="PF25917"/>
    </source>
</evidence>
<keyword evidence="3" id="KW-0175">Coiled coil</keyword>
<dbReference type="InterPro" id="IPR058627">
    <property type="entry name" value="MdtA-like_C"/>
</dbReference>
<dbReference type="InterPro" id="IPR058624">
    <property type="entry name" value="MdtA-like_HH"/>
</dbReference>
<feature type="domain" description="Multidrug resistance protein MdtA-like barrel-sandwich hybrid" evidence="6">
    <location>
        <begin position="54"/>
        <end position="189"/>
    </location>
</feature>
<comment type="subcellular location">
    <subcellularLocation>
        <location evidence="1">Cell envelope</location>
    </subcellularLocation>
</comment>
<gene>
    <name evidence="9" type="ORF">ACFFUT_00230</name>
</gene>
<dbReference type="Pfam" id="PF25944">
    <property type="entry name" value="Beta-barrel_RND"/>
    <property type="match status" value="1"/>
</dbReference>
<protein>
    <submittedName>
        <fullName evidence="9">Efflux RND transporter periplasmic adaptor subunit</fullName>
    </submittedName>
</protein>
<feature type="chain" id="PRO_5045572325" evidence="4">
    <location>
        <begin position="23"/>
        <end position="375"/>
    </location>
</feature>
<evidence type="ECO:0000256" key="1">
    <source>
        <dbReference type="ARBA" id="ARBA00004196"/>
    </source>
</evidence>
<dbReference type="InterPro" id="IPR058625">
    <property type="entry name" value="MdtA-like_BSH"/>
</dbReference>
<reference evidence="9 10" key="1">
    <citation type="submission" date="2024-09" db="EMBL/GenBank/DDBJ databases">
        <authorList>
            <person name="Sun Q."/>
            <person name="Mori K."/>
        </authorList>
    </citation>
    <scope>NUCLEOTIDE SEQUENCE [LARGE SCALE GENOMIC DNA]</scope>
    <source>
        <strain evidence="9 10">CECT 8726</strain>
    </source>
</reference>
<comment type="similarity">
    <text evidence="2">Belongs to the membrane fusion protein (MFP) (TC 8.A.1) family.</text>
</comment>
<keyword evidence="10" id="KW-1185">Reference proteome</keyword>
<dbReference type="PANTHER" id="PTHR30158:SF24">
    <property type="entry name" value="HLYD FAMILY SECRETION PROTEIN"/>
    <property type="match status" value="1"/>
</dbReference>
<name>A0ABV5J9T2_9RHOB</name>
<feature type="domain" description="Multidrug resistance protein MdtA-like alpha-helical hairpin" evidence="5">
    <location>
        <begin position="94"/>
        <end position="163"/>
    </location>
</feature>
<dbReference type="Pfam" id="PF25876">
    <property type="entry name" value="HH_MFP_RND"/>
    <property type="match status" value="1"/>
</dbReference>
<evidence type="ECO:0000259" key="8">
    <source>
        <dbReference type="Pfam" id="PF25967"/>
    </source>
</evidence>
<feature type="domain" description="Multidrug resistance protein MdtA-like beta-barrel" evidence="7">
    <location>
        <begin position="233"/>
        <end position="287"/>
    </location>
</feature>
<dbReference type="NCBIfam" id="TIGR01730">
    <property type="entry name" value="RND_mfp"/>
    <property type="match status" value="1"/>
</dbReference>
<feature type="signal peptide" evidence="4">
    <location>
        <begin position="1"/>
        <end position="22"/>
    </location>
</feature>
<sequence length="375" mass="40856">MRKILFLATALLTLQTFQSVSAQQAPPPVTVAKPVVKTIVEHDEFVGRFDALERVEVRSRVTGYLDSVHFKDGTLVEAGELLFSIDKREFQTALLQAEAQIDIAEASFDFSKGQLSRAESLIQNGNISQSVVDERRERHLEARGNLEQAKAALERAQIDYDYAEIRAPISGRIDQKLLDVGNLVNANATILTTIVSHDPIYFFFDIDERYYLSYARDARTRGTTLQEGGGGLEVVVTLSDESIPPISGHLDFSENRIDPATGTMRIRAVLGNAEGVLTPGLFGRVSVPGSLPYEGILVPDNAIVADQNRRLVMMVDEAGNVSPRPVLPGPKVDGYRVIREGLTGSETIVVSGIVRARPGAVVTPELVVLPPVAGQ</sequence>
<dbReference type="InterPro" id="IPR058626">
    <property type="entry name" value="MdtA-like_b-barrel"/>
</dbReference>
<evidence type="ECO:0000256" key="4">
    <source>
        <dbReference type="SAM" id="SignalP"/>
    </source>
</evidence>
<evidence type="ECO:0000256" key="2">
    <source>
        <dbReference type="ARBA" id="ARBA00009477"/>
    </source>
</evidence>
<dbReference type="SUPFAM" id="SSF111369">
    <property type="entry name" value="HlyD-like secretion proteins"/>
    <property type="match status" value="1"/>
</dbReference>
<evidence type="ECO:0000259" key="5">
    <source>
        <dbReference type="Pfam" id="PF25876"/>
    </source>
</evidence>
<dbReference type="Gene3D" id="2.40.50.100">
    <property type="match status" value="1"/>
</dbReference>
<accession>A0ABV5J9T2</accession>
<dbReference type="Gene3D" id="2.40.420.20">
    <property type="match status" value="1"/>
</dbReference>
<comment type="caution">
    <text evidence="9">The sequence shown here is derived from an EMBL/GenBank/DDBJ whole genome shotgun (WGS) entry which is preliminary data.</text>
</comment>
<proteinExistence type="inferred from homology"/>
<feature type="domain" description="Multidrug resistance protein MdtA-like C-terminal permuted SH3" evidence="8">
    <location>
        <begin position="296"/>
        <end position="353"/>
    </location>
</feature>
<keyword evidence="4" id="KW-0732">Signal</keyword>
<dbReference type="Gene3D" id="2.40.30.170">
    <property type="match status" value="1"/>
</dbReference>